<gene>
    <name evidence="2" type="ORF">Pla52n_35460</name>
</gene>
<feature type="chain" id="PRO_5022866434" evidence="1">
    <location>
        <begin position="23"/>
        <end position="180"/>
    </location>
</feature>
<name>A0A5C6ATV6_9BACT</name>
<dbReference type="AlphaFoldDB" id="A0A5C6ATV6"/>
<dbReference type="RefSeq" id="WP_146520814.1">
    <property type="nucleotide sequence ID" value="NZ_CP151726.1"/>
</dbReference>
<comment type="caution">
    <text evidence="2">The sequence shown here is derived from an EMBL/GenBank/DDBJ whole genome shotgun (WGS) entry which is preliminary data.</text>
</comment>
<accession>A0A5C6ATV6</accession>
<reference evidence="2 3" key="1">
    <citation type="submission" date="2019-02" db="EMBL/GenBank/DDBJ databases">
        <title>Deep-cultivation of Planctomycetes and their phenomic and genomic characterization uncovers novel biology.</title>
        <authorList>
            <person name="Wiegand S."/>
            <person name="Jogler M."/>
            <person name="Boedeker C."/>
            <person name="Pinto D."/>
            <person name="Vollmers J."/>
            <person name="Rivas-Marin E."/>
            <person name="Kohn T."/>
            <person name="Peeters S.H."/>
            <person name="Heuer A."/>
            <person name="Rast P."/>
            <person name="Oberbeckmann S."/>
            <person name="Bunk B."/>
            <person name="Jeske O."/>
            <person name="Meyerdierks A."/>
            <person name="Storesund J.E."/>
            <person name="Kallscheuer N."/>
            <person name="Luecker S."/>
            <person name="Lage O.M."/>
            <person name="Pohl T."/>
            <person name="Merkel B.J."/>
            <person name="Hornburger P."/>
            <person name="Mueller R.-W."/>
            <person name="Bruemmer F."/>
            <person name="Labrenz M."/>
            <person name="Spormann A.M."/>
            <person name="Op Den Camp H."/>
            <person name="Overmann J."/>
            <person name="Amann R."/>
            <person name="Jetten M.S.M."/>
            <person name="Mascher T."/>
            <person name="Medema M.H."/>
            <person name="Devos D.P."/>
            <person name="Kaster A.-K."/>
            <person name="Ovreas L."/>
            <person name="Rohde M."/>
            <person name="Galperin M.Y."/>
            <person name="Jogler C."/>
        </authorList>
    </citation>
    <scope>NUCLEOTIDE SEQUENCE [LARGE SCALE GENOMIC DNA]</scope>
    <source>
        <strain evidence="2 3">Pla52n</strain>
    </source>
</reference>
<protein>
    <submittedName>
        <fullName evidence="2">Uncharacterized protein</fullName>
    </submittedName>
</protein>
<dbReference type="EMBL" id="SJPN01000004">
    <property type="protein sequence ID" value="TWU02496.1"/>
    <property type="molecule type" value="Genomic_DNA"/>
</dbReference>
<evidence type="ECO:0000256" key="1">
    <source>
        <dbReference type="SAM" id="SignalP"/>
    </source>
</evidence>
<sequence precursor="true">MCNTRVSIVVLAFLALSSTAFALYSVSETGDWPKEWPSELEPLRKQSRTLVGPTLEAQHFAMRFKTREEFEAAWPFILKVKSEGAPIFLVQSPNFFLGKDHAGVVVHCPPKGQWDNPKTPEAPIEGYPAESRSRWQWTNYIELVVDGQIIDLNRIQLPANTPIVDERFKAEKTNEDAKSP</sequence>
<feature type="signal peptide" evidence="1">
    <location>
        <begin position="1"/>
        <end position="22"/>
    </location>
</feature>
<dbReference type="Proteomes" id="UP000320176">
    <property type="component" value="Unassembled WGS sequence"/>
</dbReference>
<proteinExistence type="predicted"/>
<keyword evidence="1" id="KW-0732">Signal</keyword>
<keyword evidence="3" id="KW-1185">Reference proteome</keyword>
<organism evidence="2 3">
    <name type="scientific">Stieleria varia</name>
    <dbReference type="NCBI Taxonomy" id="2528005"/>
    <lineage>
        <taxon>Bacteria</taxon>
        <taxon>Pseudomonadati</taxon>
        <taxon>Planctomycetota</taxon>
        <taxon>Planctomycetia</taxon>
        <taxon>Pirellulales</taxon>
        <taxon>Pirellulaceae</taxon>
        <taxon>Stieleria</taxon>
    </lineage>
</organism>
<dbReference type="OrthoDB" id="285166at2"/>
<evidence type="ECO:0000313" key="2">
    <source>
        <dbReference type="EMBL" id="TWU02496.1"/>
    </source>
</evidence>
<evidence type="ECO:0000313" key="3">
    <source>
        <dbReference type="Proteomes" id="UP000320176"/>
    </source>
</evidence>